<comment type="caution">
    <text evidence="4">The sequence shown here is derived from an EMBL/GenBank/DDBJ whole genome shotgun (WGS) entry which is preliminary data.</text>
</comment>
<feature type="compositionally biased region" description="Acidic residues" evidence="1">
    <location>
        <begin position="198"/>
        <end position="207"/>
    </location>
</feature>
<dbReference type="InterPro" id="IPR039519">
    <property type="entry name" value="YokE-like_PH"/>
</dbReference>
<keyword evidence="2" id="KW-0472">Membrane</keyword>
<dbReference type="RefSeq" id="WP_006555146.1">
    <property type="nucleotide sequence ID" value="NZ_JH992936.1"/>
</dbReference>
<dbReference type="EMBL" id="AHAF01000001">
    <property type="protein sequence ID" value="EKU79438.1"/>
    <property type="molecule type" value="Genomic_DNA"/>
</dbReference>
<keyword evidence="5" id="KW-1185">Reference proteome</keyword>
<dbReference type="PATRIC" id="fig|883156.3.peg.247"/>
<evidence type="ECO:0000256" key="2">
    <source>
        <dbReference type="SAM" id="Phobius"/>
    </source>
</evidence>
<gene>
    <name evidence="4" type="ORF">HMPREF9282_00246</name>
</gene>
<dbReference type="eggNOG" id="ENOG5032VAX">
    <property type="taxonomic scope" value="Bacteria"/>
</dbReference>
<dbReference type="STRING" id="883156.HMPREF9282_00246"/>
<accession>K9D5C6</accession>
<dbReference type="OrthoDB" id="1630385at2"/>
<organism evidence="4 5">
    <name type="scientific">Veillonella seminalis ACS-216-V-Col6b</name>
    <dbReference type="NCBI Taxonomy" id="883156"/>
    <lineage>
        <taxon>Bacteria</taxon>
        <taxon>Bacillati</taxon>
        <taxon>Bacillota</taxon>
        <taxon>Negativicutes</taxon>
        <taxon>Veillonellales</taxon>
        <taxon>Veillonellaceae</taxon>
        <taxon>Veillonella</taxon>
    </lineage>
</organism>
<evidence type="ECO:0000256" key="1">
    <source>
        <dbReference type="SAM" id="MobiDB-lite"/>
    </source>
</evidence>
<feature type="region of interest" description="Disordered" evidence="1">
    <location>
        <begin position="195"/>
        <end position="241"/>
    </location>
</feature>
<reference evidence="4 5" key="1">
    <citation type="submission" date="2012-09" db="EMBL/GenBank/DDBJ databases">
        <title>The Genome Sequence of Veillonella ratti ACS-216-V-COL6B.</title>
        <authorList>
            <consortium name="The Broad Institute Genome Sequencing Platform"/>
            <person name="Earl A."/>
            <person name="Ward D."/>
            <person name="Feldgarden M."/>
            <person name="Gevers D."/>
            <person name="Saerens B."/>
            <person name="Vaneechoutte M."/>
            <person name="Walker B."/>
            <person name="Young S.K."/>
            <person name="Zeng Q."/>
            <person name="Gargeya S."/>
            <person name="Fitzgerald M."/>
            <person name="Haas B."/>
            <person name="Abouelleil A."/>
            <person name="Alvarado L."/>
            <person name="Arachchi H.M."/>
            <person name="Berlin A."/>
            <person name="Chapman S.B."/>
            <person name="Goldberg J."/>
            <person name="Griggs A."/>
            <person name="Gujja S."/>
            <person name="Hansen M."/>
            <person name="Howarth C."/>
            <person name="Imamovic A."/>
            <person name="Larimer J."/>
            <person name="McCowen C."/>
            <person name="Montmayeur A."/>
            <person name="Murphy C."/>
            <person name="Neiman D."/>
            <person name="Pearson M."/>
            <person name="Priest M."/>
            <person name="Roberts A."/>
            <person name="Saif S."/>
            <person name="Shea T."/>
            <person name="Sisk P."/>
            <person name="Sykes S."/>
            <person name="Wortman J."/>
            <person name="Nusbaum C."/>
            <person name="Birren B."/>
        </authorList>
    </citation>
    <scope>NUCLEOTIDE SEQUENCE [LARGE SCALE GENOMIC DNA]</scope>
    <source>
        <strain evidence="4 5">ACS-216-V-Col6b</strain>
    </source>
</reference>
<feature type="transmembrane region" description="Helical" evidence="2">
    <location>
        <begin position="12"/>
        <end position="32"/>
    </location>
</feature>
<feature type="compositionally biased region" description="Polar residues" evidence="1">
    <location>
        <begin position="208"/>
        <end position="222"/>
    </location>
</feature>
<name>K9D5C6_9FIRM</name>
<evidence type="ECO:0000313" key="5">
    <source>
        <dbReference type="Proteomes" id="UP000009891"/>
    </source>
</evidence>
<dbReference type="HOGENOM" id="CLU_1331461_0_0_9"/>
<dbReference type="Pfam" id="PF14470">
    <property type="entry name" value="bPH_3"/>
    <property type="match status" value="1"/>
</dbReference>
<dbReference type="AlphaFoldDB" id="K9D5C6"/>
<evidence type="ECO:0000259" key="3">
    <source>
        <dbReference type="Pfam" id="PF14470"/>
    </source>
</evidence>
<protein>
    <recommendedName>
        <fullName evidence="3">YokE-like PH domain-containing protein</fullName>
    </recommendedName>
</protein>
<dbReference type="Proteomes" id="UP000009891">
    <property type="component" value="Unassembled WGS sequence"/>
</dbReference>
<evidence type="ECO:0000313" key="4">
    <source>
        <dbReference type="EMBL" id="EKU79438.1"/>
    </source>
</evidence>
<keyword evidence="2" id="KW-0812">Transmembrane</keyword>
<feature type="domain" description="YokE-like PH" evidence="3">
    <location>
        <begin position="63"/>
        <end position="116"/>
    </location>
</feature>
<sequence length="241" mass="27121">MKIFGKAESKRSKTAAFVIAFFCILLLIAMGWTISRSIAKGIIILDELFVEVVALFVILKSAVAQYTYLLTEDKLVIVEKIFFYTKKMEIPYNMIDGVYAHKTEFISKFRLRYKYRKCSTVDNRPIWALIYSIVNGKKIKNGRVLLKADPAFFGAFDKFVPNRICAPQADVMLYSYARRDAVMHDESVEEYFKKLSGDSEDSADTEGTDNTSNTGNAENTGNVGDAGNIGHIVNSKEEGAR</sequence>
<keyword evidence="2" id="KW-1133">Transmembrane helix</keyword>
<proteinExistence type="predicted"/>